<dbReference type="InterPro" id="IPR007052">
    <property type="entry name" value="CS_dom"/>
</dbReference>
<protein>
    <submittedName>
        <fullName evidence="4">Protein wos2</fullName>
    </submittedName>
</protein>
<proteinExistence type="inferred from homology"/>
<dbReference type="PANTHER" id="PTHR22932">
    <property type="entry name" value="TELOMERASE-BINDING PROTEIN P23 HSP90 CO-CHAPERONE"/>
    <property type="match status" value="1"/>
</dbReference>
<keyword evidence="5" id="KW-1185">Reference proteome</keyword>
<dbReference type="PANTHER" id="PTHR22932:SF1">
    <property type="entry name" value="CO-CHAPERONE PROTEIN DAF-41"/>
    <property type="match status" value="1"/>
</dbReference>
<gene>
    <name evidence="4" type="ORF">AYI69_g2011</name>
</gene>
<dbReference type="EMBL" id="LSSM01000564">
    <property type="protein sequence ID" value="OMJ28515.1"/>
    <property type="molecule type" value="Genomic_DNA"/>
</dbReference>
<evidence type="ECO:0000256" key="1">
    <source>
        <dbReference type="ARBA" id="ARBA00025733"/>
    </source>
</evidence>
<dbReference type="GO" id="GO:0051087">
    <property type="term" value="F:protein-folding chaperone binding"/>
    <property type="evidence" value="ECO:0007669"/>
    <property type="project" value="TreeGrafter"/>
</dbReference>
<dbReference type="Proteomes" id="UP000187429">
    <property type="component" value="Unassembled WGS sequence"/>
</dbReference>
<evidence type="ECO:0000259" key="3">
    <source>
        <dbReference type="PROSITE" id="PS51203"/>
    </source>
</evidence>
<dbReference type="GO" id="GO:0051131">
    <property type="term" value="P:chaperone-mediated protein complex assembly"/>
    <property type="evidence" value="ECO:0007669"/>
    <property type="project" value="TreeGrafter"/>
</dbReference>
<feature type="region of interest" description="Disordered" evidence="2">
    <location>
        <begin position="172"/>
        <end position="216"/>
    </location>
</feature>
<dbReference type="Gene3D" id="2.60.40.790">
    <property type="match status" value="1"/>
</dbReference>
<evidence type="ECO:0000313" key="5">
    <source>
        <dbReference type="Proteomes" id="UP000187429"/>
    </source>
</evidence>
<sequence>MSATINKPTVLWAQRAELVYLTINLSDCKVSKFDLTEDKLEFAGSSNNQEYAFEIEFFDKVNVEESKKAVGQRSIFLHIAKKTTDAPYWPRLQKGSKLNFVKTDFNLWVDEDESDDEAPASAANPMMPPGMDFSQFGGMGGMPGMDALAGMGGMPGMGGMGGMPGMDALAGMGGMGGMPNMDDILGAQGDAESSGDDEDDESSKAEPEFFEDTKLN</sequence>
<reference evidence="5" key="1">
    <citation type="submission" date="2017-01" db="EMBL/GenBank/DDBJ databases">
        <authorList>
            <person name="Wang Y."/>
            <person name="White M."/>
            <person name="Kvist S."/>
            <person name="Moncalvo J.-M."/>
        </authorList>
    </citation>
    <scope>NUCLEOTIDE SEQUENCE [LARGE SCALE GENOMIC DNA]</scope>
    <source>
        <strain evidence="5">ID-206-W2</strain>
    </source>
</reference>
<feature type="compositionally biased region" description="Basic and acidic residues" evidence="2">
    <location>
        <begin position="202"/>
        <end position="216"/>
    </location>
</feature>
<dbReference type="AlphaFoldDB" id="A0A1R1YNV4"/>
<evidence type="ECO:0000313" key="4">
    <source>
        <dbReference type="EMBL" id="OMJ28515.1"/>
    </source>
</evidence>
<dbReference type="GO" id="GO:0051879">
    <property type="term" value="F:Hsp90 protein binding"/>
    <property type="evidence" value="ECO:0007669"/>
    <property type="project" value="InterPro"/>
</dbReference>
<dbReference type="InterPro" id="IPR008978">
    <property type="entry name" value="HSP20-like_chaperone"/>
</dbReference>
<dbReference type="GO" id="GO:0005829">
    <property type="term" value="C:cytosol"/>
    <property type="evidence" value="ECO:0007669"/>
    <property type="project" value="TreeGrafter"/>
</dbReference>
<dbReference type="CDD" id="cd06465">
    <property type="entry name" value="p23_hB-ind1_like"/>
    <property type="match status" value="1"/>
</dbReference>
<dbReference type="GO" id="GO:0006457">
    <property type="term" value="P:protein folding"/>
    <property type="evidence" value="ECO:0007669"/>
    <property type="project" value="TreeGrafter"/>
</dbReference>
<dbReference type="GO" id="GO:0005634">
    <property type="term" value="C:nucleus"/>
    <property type="evidence" value="ECO:0007669"/>
    <property type="project" value="TreeGrafter"/>
</dbReference>
<accession>A0A1R1YNV4</accession>
<dbReference type="FunFam" id="2.60.40.790:FF:000013">
    <property type="entry name" value="Very-long-chain (3R)-3-hydroxyacyl-CoA dehydratase"/>
    <property type="match status" value="1"/>
</dbReference>
<name>A0A1R1YNV4_9FUNG</name>
<dbReference type="PROSITE" id="PS51203">
    <property type="entry name" value="CS"/>
    <property type="match status" value="1"/>
</dbReference>
<feature type="domain" description="CS" evidence="3">
    <location>
        <begin position="5"/>
        <end position="93"/>
    </location>
</feature>
<evidence type="ECO:0000256" key="2">
    <source>
        <dbReference type="SAM" id="MobiDB-lite"/>
    </source>
</evidence>
<organism evidence="4 5">
    <name type="scientific">Smittium culicis</name>
    <dbReference type="NCBI Taxonomy" id="133412"/>
    <lineage>
        <taxon>Eukaryota</taxon>
        <taxon>Fungi</taxon>
        <taxon>Fungi incertae sedis</taxon>
        <taxon>Zoopagomycota</taxon>
        <taxon>Kickxellomycotina</taxon>
        <taxon>Harpellomycetes</taxon>
        <taxon>Harpellales</taxon>
        <taxon>Legeriomycetaceae</taxon>
        <taxon>Smittium</taxon>
    </lineage>
</organism>
<comment type="similarity">
    <text evidence="1">Belongs to the p23/wos2 family.</text>
</comment>
<comment type="caution">
    <text evidence="4">The sequence shown here is derived from an EMBL/GenBank/DDBJ whole genome shotgun (WGS) entry which is preliminary data.</text>
</comment>
<dbReference type="InterPro" id="IPR045250">
    <property type="entry name" value="p23-like"/>
</dbReference>
<dbReference type="OrthoDB" id="1564555at2759"/>
<dbReference type="SUPFAM" id="SSF49764">
    <property type="entry name" value="HSP20-like chaperones"/>
    <property type="match status" value="1"/>
</dbReference>
<dbReference type="Pfam" id="PF04969">
    <property type="entry name" value="CS"/>
    <property type="match status" value="1"/>
</dbReference>